<feature type="domain" description="N-acetyltransferase" evidence="1">
    <location>
        <begin position="125"/>
        <end position="208"/>
    </location>
</feature>
<organism evidence="2 3">
    <name type="scientific">Aspergillus sclerotiicarbonarius (strain CBS 121057 / IBT 28362)</name>
    <dbReference type="NCBI Taxonomy" id="1448318"/>
    <lineage>
        <taxon>Eukaryota</taxon>
        <taxon>Fungi</taxon>
        <taxon>Dikarya</taxon>
        <taxon>Ascomycota</taxon>
        <taxon>Pezizomycotina</taxon>
        <taxon>Eurotiomycetes</taxon>
        <taxon>Eurotiomycetidae</taxon>
        <taxon>Eurotiales</taxon>
        <taxon>Aspergillaceae</taxon>
        <taxon>Aspergillus</taxon>
        <taxon>Aspergillus subgen. Circumdati</taxon>
    </lineage>
</organism>
<protein>
    <recommendedName>
        <fullName evidence="1">N-acetyltransferase domain-containing protein</fullName>
    </recommendedName>
</protein>
<name>A0A319DVV6_ASPSB</name>
<dbReference type="Gene3D" id="3.40.630.30">
    <property type="match status" value="1"/>
</dbReference>
<dbReference type="InterPro" id="IPR000182">
    <property type="entry name" value="GNAT_dom"/>
</dbReference>
<sequence>AISSISYRKLYASFHADKEFCEMAFGEHFPPREWSDDETRNVIQTRDIARCWKGRGLGDFAVGLRRPEMSTGSSSNDVEILKGEDFEPCLNSTHLDDIIWVGYAGVRDGTTTSIPSREAGDPPLPPWNQMVEIRYGVSPLHWGKGIAKEAAEAVMHWAVKERGVTRFIAETERPNTRSAGALKKLGFTLSGTDYWKEPSELEWERIVQ</sequence>
<dbReference type="AlphaFoldDB" id="A0A319DVV6"/>
<gene>
    <name evidence="2" type="ORF">BO78DRAFT_326584</name>
</gene>
<dbReference type="PANTHER" id="PTHR43792:SF1">
    <property type="entry name" value="N-ACETYLTRANSFERASE DOMAIN-CONTAINING PROTEIN"/>
    <property type="match status" value="1"/>
</dbReference>
<evidence type="ECO:0000313" key="2">
    <source>
        <dbReference type="EMBL" id="PYI01866.1"/>
    </source>
</evidence>
<proteinExistence type="predicted"/>
<dbReference type="CDD" id="cd04301">
    <property type="entry name" value="NAT_SF"/>
    <property type="match status" value="1"/>
</dbReference>
<dbReference type="EMBL" id="KZ826405">
    <property type="protein sequence ID" value="PYI01866.1"/>
    <property type="molecule type" value="Genomic_DNA"/>
</dbReference>
<dbReference type="VEuPathDB" id="FungiDB:BO78DRAFT_326584"/>
<keyword evidence="3" id="KW-1185">Reference proteome</keyword>
<dbReference type="OrthoDB" id="630895at2759"/>
<dbReference type="GO" id="GO:0016747">
    <property type="term" value="F:acyltransferase activity, transferring groups other than amino-acyl groups"/>
    <property type="evidence" value="ECO:0007669"/>
    <property type="project" value="InterPro"/>
</dbReference>
<dbReference type="SUPFAM" id="SSF55729">
    <property type="entry name" value="Acyl-CoA N-acyltransferases (Nat)"/>
    <property type="match status" value="1"/>
</dbReference>
<dbReference type="PROSITE" id="PS51186">
    <property type="entry name" value="GNAT"/>
    <property type="match status" value="1"/>
</dbReference>
<dbReference type="PANTHER" id="PTHR43792">
    <property type="entry name" value="GNAT FAMILY, PUTATIVE (AFU_ORTHOLOGUE AFUA_3G00765)-RELATED-RELATED"/>
    <property type="match status" value="1"/>
</dbReference>
<dbReference type="Pfam" id="PF13302">
    <property type="entry name" value="Acetyltransf_3"/>
    <property type="match status" value="1"/>
</dbReference>
<reference evidence="2 3" key="1">
    <citation type="submission" date="2018-02" db="EMBL/GenBank/DDBJ databases">
        <title>The genomes of Aspergillus section Nigri reveals drivers in fungal speciation.</title>
        <authorList>
            <consortium name="DOE Joint Genome Institute"/>
            <person name="Vesth T.C."/>
            <person name="Nybo J."/>
            <person name="Theobald S."/>
            <person name="Brandl J."/>
            <person name="Frisvad J.C."/>
            <person name="Nielsen K.F."/>
            <person name="Lyhne E.K."/>
            <person name="Kogle M.E."/>
            <person name="Kuo A."/>
            <person name="Riley R."/>
            <person name="Clum A."/>
            <person name="Nolan M."/>
            <person name="Lipzen A."/>
            <person name="Salamov A."/>
            <person name="Henrissat B."/>
            <person name="Wiebenga A."/>
            <person name="De vries R.P."/>
            <person name="Grigoriev I.V."/>
            <person name="Mortensen U.H."/>
            <person name="Andersen M.R."/>
            <person name="Baker S.E."/>
        </authorList>
    </citation>
    <scope>NUCLEOTIDE SEQUENCE [LARGE SCALE GENOMIC DNA]</scope>
    <source>
        <strain evidence="2 3">CBS 121057</strain>
    </source>
</reference>
<dbReference type="InterPro" id="IPR051531">
    <property type="entry name" value="N-acetyltransferase"/>
</dbReference>
<dbReference type="InterPro" id="IPR016181">
    <property type="entry name" value="Acyl_CoA_acyltransferase"/>
</dbReference>
<evidence type="ECO:0000313" key="3">
    <source>
        <dbReference type="Proteomes" id="UP000248423"/>
    </source>
</evidence>
<feature type="non-terminal residue" evidence="2">
    <location>
        <position position="1"/>
    </location>
</feature>
<evidence type="ECO:0000259" key="1">
    <source>
        <dbReference type="PROSITE" id="PS51186"/>
    </source>
</evidence>
<dbReference type="Proteomes" id="UP000248423">
    <property type="component" value="Unassembled WGS sequence"/>
</dbReference>
<accession>A0A319DVV6</accession>